<dbReference type="EMBL" id="KV921280">
    <property type="protein sequence ID" value="ORE21359.1"/>
    <property type="molecule type" value="Genomic_DNA"/>
</dbReference>
<dbReference type="GO" id="GO:1990130">
    <property type="term" value="C:GATOR1 complex"/>
    <property type="evidence" value="ECO:0007669"/>
    <property type="project" value="TreeGrafter"/>
</dbReference>
<dbReference type="GO" id="GO:0005774">
    <property type="term" value="C:vacuolar membrane"/>
    <property type="evidence" value="ECO:0007669"/>
    <property type="project" value="TreeGrafter"/>
</dbReference>
<organism evidence="2 3">
    <name type="scientific">Rhizopus microsporus</name>
    <dbReference type="NCBI Taxonomy" id="58291"/>
    <lineage>
        <taxon>Eukaryota</taxon>
        <taxon>Fungi</taxon>
        <taxon>Fungi incertae sedis</taxon>
        <taxon>Mucoromycota</taxon>
        <taxon>Mucoromycotina</taxon>
        <taxon>Mucoromycetes</taxon>
        <taxon>Mucorales</taxon>
        <taxon>Mucorineae</taxon>
        <taxon>Rhizopodaceae</taxon>
        <taxon>Rhizopus</taxon>
    </lineage>
</organism>
<gene>
    <name evidence="2" type="ORF">BCV71DRAFT_261245</name>
</gene>
<dbReference type="Pfam" id="PF06218">
    <property type="entry name" value="NPR2"/>
    <property type="match status" value="2"/>
</dbReference>
<dbReference type="PANTHER" id="PTHR12991">
    <property type="entry name" value="NITROGEN PERMEASE REGULATOR 2/TUMOR SUPPRESSOR CANDIDATE 4"/>
    <property type="match status" value="1"/>
</dbReference>
<reference evidence="2 3" key="1">
    <citation type="journal article" date="2016" name="Proc. Natl. Acad. Sci. U.S.A.">
        <title>Lipid metabolic changes in an early divergent fungus govern the establishment of a mutualistic symbiosis with endobacteria.</title>
        <authorList>
            <person name="Lastovetsky O.A."/>
            <person name="Gaspar M.L."/>
            <person name="Mondo S.J."/>
            <person name="LaButti K.M."/>
            <person name="Sandor L."/>
            <person name="Grigoriev I.V."/>
            <person name="Henry S.A."/>
            <person name="Pawlowska T.E."/>
        </authorList>
    </citation>
    <scope>NUCLEOTIDE SEQUENCE [LARGE SCALE GENOMIC DNA]</scope>
    <source>
        <strain evidence="2 3">ATCC 11559</strain>
    </source>
</reference>
<name>A0A1X0SAZ5_RHIZD</name>
<protein>
    <submittedName>
        <fullName evidence="2">Nitrogen permease regulator 2</fullName>
    </submittedName>
</protein>
<dbReference type="VEuPathDB" id="FungiDB:BCV72DRAFT_224242"/>
<proteinExistence type="inferred from homology"/>
<evidence type="ECO:0000256" key="1">
    <source>
        <dbReference type="ARBA" id="ARBA00008433"/>
    </source>
</evidence>
<dbReference type="OMA" id="IVMHKPD"/>
<accession>A0A1X0SAZ5</accession>
<dbReference type="GO" id="GO:0005096">
    <property type="term" value="F:GTPase activator activity"/>
    <property type="evidence" value="ECO:0007669"/>
    <property type="project" value="TreeGrafter"/>
</dbReference>
<dbReference type="Proteomes" id="UP000242381">
    <property type="component" value="Unassembled WGS sequence"/>
</dbReference>
<sequence length="438" mass="50780">MEFQGFPRIHSIFYAVFDIIKGTVVKHQVPEGSITTQDGTGKTLIDFEAISEYVIPKKPLYKRLVTICTNGYKVMGCPVVLHDHEKYQHFRNEFRFNLCFVFEQDAETSSYEAVVRKLSRVLEGLELECNFLSQDVHSELQTVQNVIEQLFEDLNSYCECQIPINTFNTINLKLFPTYPNPQTVRDYHVPVCTVDIKKMMNPNWDITVQKVASLINGVYHVKRIAEIANVKPEWARQSLEHMMYYGCIILIDIFQYSNIYAVKPEITRLFDHKSGLAQECLKYIMLPNIPEISIERMYALYCGFKYGQTVKEWMEEQQVANLHVDERRIVSFGVIKGLIYRVHKYPILTSITNETEVAQSTCLPSNNEVVINKNTGMPIYPDIIPYLDGKHHYDEICTALECSPQELDEQLGYPPPDESTMDESIVEDTQWSVKFIFR</sequence>
<dbReference type="InterPro" id="IPR009348">
    <property type="entry name" value="NPR2-like"/>
</dbReference>
<dbReference type="GO" id="GO:1904262">
    <property type="term" value="P:negative regulation of TORC1 signaling"/>
    <property type="evidence" value="ECO:0007669"/>
    <property type="project" value="TreeGrafter"/>
</dbReference>
<evidence type="ECO:0000313" key="2">
    <source>
        <dbReference type="EMBL" id="ORE21359.1"/>
    </source>
</evidence>
<evidence type="ECO:0000313" key="3">
    <source>
        <dbReference type="Proteomes" id="UP000242381"/>
    </source>
</evidence>
<comment type="similarity">
    <text evidence="1">Belongs to the NPR2 family.</text>
</comment>
<dbReference type="PANTHER" id="PTHR12991:SF10">
    <property type="entry name" value="GATOR COMPLEX PROTEIN NPRL2"/>
    <property type="match status" value="1"/>
</dbReference>
<dbReference type="GO" id="GO:0010508">
    <property type="term" value="P:positive regulation of autophagy"/>
    <property type="evidence" value="ECO:0007669"/>
    <property type="project" value="TreeGrafter"/>
</dbReference>
<dbReference type="AlphaFoldDB" id="A0A1X0SAZ5"/>